<keyword evidence="9" id="KW-1185">Reference proteome</keyword>
<dbReference type="InterPro" id="IPR050131">
    <property type="entry name" value="Peptidase_S8_subtilisin-like"/>
</dbReference>
<protein>
    <submittedName>
        <fullName evidence="8">S8 family serine peptidase</fullName>
    </submittedName>
</protein>
<dbReference type="Gene3D" id="3.40.50.200">
    <property type="entry name" value="Peptidase S8/S53 domain"/>
    <property type="match status" value="1"/>
</dbReference>
<evidence type="ECO:0000256" key="6">
    <source>
        <dbReference type="SAM" id="SignalP"/>
    </source>
</evidence>
<dbReference type="InterPro" id="IPR026444">
    <property type="entry name" value="Secre_tail"/>
</dbReference>
<keyword evidence="6" id="KW-0732">Signal</keyword>
<organism evidence="8 9">
    <name type="scientific">Hymenobacter segetis</name>
    <dbReference type="NCBI Taxonomy" id="2025509"/>
    <lineage>
        <taxon>Bacteria</taxon>
        <taxon>Pseudomonadati</taxon>
        <taxon>Bacteroidota</taxon>
        <taxon>Cytophagia</taxon>
        <taxon>Cytophagales</taxon>
        <taxon>Hymenobacteraceae</taxon>
        <taxon>Hymenobacter</taxon>
    </lineage>
</organism>
<evidence type="ECO:0000313" key="8">
    <source>
        <dbReference type="EMBL" id="MEL5995920.1"/>
    </source>
</evidence>
<dbReference type="RefSeq" id="WP_342300056.1">
    <property type="nucleotide sequence ID" value="NZ_JBCEVZ010000051.1"/>
</dbReference>
<evidence type="ECO:0000256" key="2">
    <source>
        <dbReference type="ARBA" id="ARBA00022670"/>
    </source>
</evidence>
<dbReference type="CDD" id="cd07493">
    <property type="entry name" value="Peptidases_S8_9"/>
    <property type="match status" value="1"/>
</dbReference>
<dbReference type="Pfam" id="PF00082">
    <property type="entry name" value="Peptidase_S8"/>
    <property type="match status" value="1"/>
</dbReference>
<proteinExistence type="inferred from homology"/>
<evidence type="ECO:0000256" key="5">
    <source>
        <dbReference type="PROSITE-ProRule" id="PRU01240"/>
    </source>
</evidence>
<dbReference type="Proteomes" id="UP001479606">
    <property type="component" value="Unassembled WGS sequence"/>
</dbReference>
<accession>A0ABU9LZD5</accession>
<feature type="domain" description="Peptidase S8/S53" evidence="7">
    <location>
        <begin position="209"/>
        <end position="454"/>
    </location>
</feature>
<dbReference type="PANTHER" id="PTHR43806">
    <property type="entry name" value="PEPTIDASE S8"/>
    <property type="match status" value="1"/>
</dbReference>
<sequence>MVPSTFKWVSLALVAGALNALAVAPASAQGTVRRHLVYFQDKAGTPFSVAQPQAFLSARALARRSRQGIAVLPRDLPVNPTYVAQIRAVSGGPQVLYTSRWFNAAVVSCDSLTLGRIMALPKVSRASTLNRSARVPKPFTAPTQLPEPAARTTATRAQYGPAYRQDQQIGALAMHDAGFRGEGMQIAVFDAGFPGADQIAALQPLFLEQRLASTRNFVDGGTSVYGRSDHGTNCLSTMAANQPGFFIGTAPKATFHLCITEDVYSEHPIEEANWLAAAEYADSVGVDVISSSLGYTDFDVPSVSYIYADMTGRNAISSRAATMAARVGMLVVSAAGNEGNHAWHYISAPADADSIMTVGAVDSLGNHAFFSSYGPTADGRIKPTLSAMGQATAVISPNGGAFRGNGTSFACPVLAGMAAGFWQANPTLTAQQVIVALRSTATQAATPDNTLGYGIPNFVTAYNALHPSAPLATVSPAANAAGALSIYPNPTGNGPLTLVLPAALRGQPLRVRVLDVRGAVVAQRQLPAAGGEEVPLRLGPLAKGNYICEVSAGSTLRTVKFVQQ</sequence>
<dbReference type="PRINTS" id="PR00723">
    <property type="entry name" value="SUBTILISIN"/>
</dbReference>
<dbReference type="SUPFAM" id="SSF52743">
    <property type="entry name" value="Subtilisin-like"/>
    <property type="match status" value="1"/>
</dbReference>
<keyword evidence="4 5" id="KW-0720">Serine protease</keyword>
<dbReference type="InterPro" id="IPR036852">
    <property type="entry name" value="Peptidase_S8/S53_dom_sf"/>
</dbReference>
<feature type="chain" id="PRO_5046631407" evidence="6">
    <location>
        <begin position="29"/>
        <end position="564"/>
    </location>
</feature>
<evidence type="ECO:0000313" key="9">
    <source>
        <dbReference type="Proteomes" id="UP001479606"/>
    </source>
</evidence>
<keyword evidence="2 5" id="KW-0645">Protease</keyword>
<dbReference type="PROSITE" id="PS51892">
    <property type="entry name" value="SUBTILASE"/>
    <property type="match status" value="1"/>
</dbReference>
<reference evidence="8 9" key="1">
    <citation type="journal article" date="2018" name="Arch. Microbiol.">
        <title>Hymenobacter segetis sp. nov., isolated from soil.</title>
        <authorList>
            <person name="Ten L.N."/>
            <person name="Lim S.J."/>
            <person name="Kim B.O."/>
            <person name="Kang I.K."/>
            <person name="Jung H.Y."/>
        </authorList>
    </citation>
    <scope>NUCLEOTIDE SEQUENCE [LARGE SCALE GENOMIC DNA]</scope>
    <source>
        <strain evidence="8 9">S7-3-11</strain>
    </source>
</reference>
<dbReference type="NCBIfam" id="TIGR04183">
    <property type="entry name" value="Por_Secre_tail"/>
    <property type="match status" value="1"/>
</dbReference>
<dbReference type="InterPro" id="IPR000209">
    <property type="entry name" value="Peptidase_S8/S53_dom"/>
</dbReference>
<comment type="caution">
    <text evidence="8">The sequence shown here is derived from an EMBL/GenBank/DDBJ whole genome shotgun (WGS) entry which is preliminary data.</text>
</comment>
<evidence type="ECO:0000256" key="3">
    <source>
        <dbReference type="ARBA" id="ARBA00022801"/>
    </source>
</evidence>
<feature type="active site" description="Charge relay system" evidence="5">
    <location>
        <position position="230"/>
    </location>
</feature>
<keyword evidence="3 5" id="KW-0378">Hydrolase</keyword>
<feature type="active site" description="Charge relay system" evidence="5">
    <location>
        <position position="190"/>
    </location>
</feature>
<dbReference type="EMBL" id="JBCEVZ010000051">
    <property type="protein sequence ID" value="MEL5995920.1"/>
    <property type="molecule type" value="Genomic_DNA"/>
</dbReference>
<feature type="signal peptide" evidence="6">
    <location>
        <begin position="1"/>
        <end position="28"/>
    </location>
</feature>
<gene>
    <name evidence="8" type="ORF">AAFH49_17025</name>
</gene>
<name>A0ABU9LZD5_9BACT</name>
<evidence type="ECO:0000259" key="7">
    <source>
        <dbReference type="Pfam" id="PF00082"/>
    </source>
</evidence>
<evidence type="ECO:0000256" key="1">
    <source>
        <dbReference type="ARBA" id="ARBA00011073"/>
    </source>
</evidence>
<comment type="similarity">
    <text evidence="1 5">Belongs to the peptidase S8 family.</text>
</comment>
<dbReference type="InterPro" id="IPR015500">
    <property type="entry name" value="Peptidase_S8_subtilisin-rel"/>
</dbReference>
<evidence type="ECO:0000256" key="4">
    <source>
        <dbReference type="ARBA" id="ARBA00022825"/>
    </source>
</evidence>
<feature type="active site" description="Charge relay system" evidence="5">
    <location>
        <position position="408"/>
    </location>
</feature>
<dbReference type="PANTHER" id="PTHR43806:SF67">
    <property type="entry name" value="EGF-LIKE DOMAIN-CONTAINING PROTEIN"/>
    <property type="match status" value="1"/>
</dbReference>